<gene>
    <name evidence="4" type="primary">rps11</name>
</gene>
<keyword evidence="3" id="KW-1133">Transmembrane helix</keyword>
<keyword evidence="2" id="KW-0687">Ribonucleoprotein</keyword>
<keyword evidence="1 4" id="KW-0689">Ribosomal protein</keyword>
<dbReference type="GO" id="GO:1990904">
    <property type="term" value="C:ribonucleoprotein complex"/>
    <property type="evidence" value="ECO:0007669"/>
    <property type="project" value="UniProtKB-KW"/>
</dbReference>
<dbReference type="GO" id="GO:0003735">
    <property type="term" value="F:structural constituent of ribosome"/>
    <property type="evidence" value="ECO:0007669"/>
    <property type="project" value="InterPro"/>
</dbReference>
<dbReference type="GO" id="GO:0006412">
    <property type="term" value="P:translation"/>
    <property type="evidence" value="ECO:0007669"/>
    <property type="project" value="InterPro"/>
</dbReference>
<dbReference type="AlphaFoldDB" id="A0A6M8NXR1"/>
<evidence type="ECO:0000256" key="3">
    <source>
        <dbReference type="SAM" id="Phobius"/>
    </source>
</evidence>
<name>A0A6M8NXR1_BABGI</name>
<dbReference type="InterPro" id="IPR036967">
    <property type="entry name" value="Ribosomal_uS11_sf"/>
</dbReference>
<accession>A0A6M8NXR1</accession>
<keyword evidence="3" id="KW-0472">Membrane</keyword>
<protein>
    <submittedName>
        <fullName evidence="4">Ribosomal protein S11</fullName>
    </submittedName>
</protein>
<dbReference type="SUPFAM" id="SSF53137">
    <property type="entry name" value="Translational machinery components"/>
    <property type="match status" value="1"/>
</dbReference>
<dbReference type="EMBL" id="MN481613">
    <property type="protein sequence ID" value="QKG04103.1"/>
    <property type="molecule type" value="Genomic_DNA"/>
</dbReference>
<reference evidence="4" key="1">
    <citation type="journal article" date="2020" name="Parasit. Vectors">
        <title>Annotation and characterization of Babesia gibsoni apicoplast genome.</title>
        <authorList>
            <person name="Liu Q."/>
            <person name="Yu L."/>
            <person name="Jiang F."/>
            <person name="Li M."/>
            <person name="Zhan X."/>
            <person name="Huang Y."/>
            <person name="Wang S."/>
            <person name="Du X."/>
            <person name="He L."/>
            <person name="Zhao J."/>
        </authorList>
    </citation>
    <scope>NUCLEOTIDE SEQUENCE</scope>
    <source>
        <strain evidence="4">Wuhan</strain>
    </source>
</reference>
<evidence type="ECO:0000313" key="4">
    <source>
        <dbReference type="EMBL" id="QKG04103.1"/>
    </source>
</evidence>
<organism evidence="4">
    <name type="scientific">Babesia gibsoni</name>
    <dbReference type="NCBI Taxonomy" id="33632"/>
    <lineage>
        <taxon>Eukaryota</taxon>
        <taxon>Sar</taxon>
        <taxon>Alveolata</taxon>
        <taxon>Apicomplexa</taxon>
        <taxon>Aconoidasida</taxon>
        <taxon>Piroplasmida</taxon>
        <taxon>Babesiidae</taxon>
        <taxon>Babesia</taxon>
    </lineage>
</organism>
<keyword evidence="3" id="KW-0812">Transmembrane</keyword>
<evidence type="ECO:0000256" key="2">
    <source>
        <dbReference type="ARBA" id="ARBA00023274"/>
    </source>
</evidence>
<proteinExistence type="predicted"/>
<dbReference type="Gene3D" id="3.30.420.80">
    <property type="entry name" value="Ribosomal protein S11"/>
    <property type="match status" value="1"/>
</dbReference>
<feature type="transmembrane region" description="Helical" evidence="3">
    <location>
        <begin position="120"/>
        <end position="146"/>
    </location>
</feature>
<evidence type="ECO:0000256" key="1">
    <source>
        <dbReference type="ARBA" id="ARBA00022980"/>
    </source>
</evidence>
<dbReference type="GO" id="GO:0005840">
    <property type="term" value="C:ribosome"/>
    <property type="evidence" value="ECO:0007669"/>
    <property type="project" value="UniProtKB-KW"/>
</dbReference>
<sequence length="157" mass="18711">MKITYTESDLDICIPIDIIKNKNFELVISIILFKSNNIFITISKFKQHGDIFIFIKILKSLSCGNFKKKYYSYNKIKNTKKLSIVTLNKLINKFILFLIYKNYTHTHIIFKNNSNNKKNLLSIFIQFHLLKGLYIYTISYILAYPYNGCRLKKRKFK</sequence>